<dbReference type="EMBL" id="FOFD01000001">
    <property type="protein sequence ID" value="SEQ02212.1"/>
    <property type="molecule type" value="Genomic_DNA"/>
</dbReference>
<keyword evidence="2" id="KW-1185">Reference proteome</keyword>
<proteinExistence type="predicted"/>
<dbReference type="AlphaFoldDB" id="A0A1H9CLX6"/>
<name>A0A1H9CLX6_9EURY</name>
<dbReference type="STRING" id="1186196.SAMN04489841_1093"/>
<reference evidence="2" key="1">
    <citation type="submission" date="2016-10" db="EMBL/GenBank/DDBJ databases">
        <authorList>
            <person name="Varghese N."/>
            <person name="Submissions S."/>
        </authorList>
    </citation>
    <scope>NUCLEOTIDE SEQUENCE [LARGE SCALE GENOMIC DNA]</scope>
    <source>
        <strain evidence="2">DSM 25055</strain>
    </source>
</reference>
<evidence type="ECO:0000313" key="2">
    <source>
        <dbReference type="Proteomes" id="UP000199114"/>
    </source>
</evidence>
<evidence type="ECO:0000313" key="1">
    <source>
        <dbReference type="EMBL" id="SEQ02212.1"/>
    </source>
</evidence>
<dbReference type="Proteomes" id="UP000199114">
    <property type="component" value="Unassembled WGS sequence"/>
</dbReference>
<organism evidence="1 2">
    <name type="scientific">Natrinema salaciae</name>
    <dbReference type="NCBI Taxonomy" id="1186196"/>
    <lineage>
        <taxon>Archaea</taxon>
        <taxon>Methanobacteriati</taxon>
        <taxon>Methanobacteriota</taxon>
        <taxon>Stenosarchaea group</taxon>
        <taxon>Halobacteria</taxon>
        <taxon>Halobacteriales</taxon>
        <taxon>Natrialbaceae</taxon>
        <taxon>Natrinema</taxon>
    </lineage>
</organism>
<sequence length="53" mass="6039">MIIPEGRFTTSDGLPIRRNSQLMFKKLVDIPILVFSNIAQLDIDVQSVIRHVC</sequence>
<accession>A0A1H9CLX6</accession>
<protein>
    <submittedName>
        <fullName evidence="1">Uncharacterized protein</fullName>
    </submittedName>
</protein>
<gene>
    <name evidence="1" type="ORF">SAMN04489841_1093</name>
</gene>